<dbReference type="InterPro" id="IPR017884">
    <property type="entry name" value="SANT_dom"/>
</dbReference>
<evidence type="ECO:0000313" key="7">
    <source>
        <dbReference type="Proteomes" id="UP000677054"/>
    </source>
</evidence>
<feature type="compositionally biased region" description="Basic and acidic residues" evidence="4">
    <location>
        <begin position="106"/>
        <end position="121"/>
    </location>
</feature>
<proteinExistence type="predicted"/>
<feature type="compositionally biased region" description="Low complexity" evidence="4">
    <location>
        <begin position="956"/>
        <end position="976"/>
    </location>
</feature>
<evidence type="ECO:0000313" key="6">
    <source>
        <dbReference type="EMBL" id="CAD7243976.1"/>
    </source>
</evidence>
<dbReference type="GO" id="GO:0003682">
    <property type="term" value="F:chromatin binding"/>
    <property type="evidence" value="ECO:0007669"/>
    <property type="project" value="InterPro"/>
</dbReference>
<dbReference type="Proteomes" id="UP000677054">
    <property type="component" value="Unassembled WGS sequence"/>
</dbReference>
<organism evidence="6">
    <name type="scientific">Darwinula stevensoni</name>
    <dbReference type="NCBI Taxonomy" id="69355"/>
    <lineage>
        <taxon>Eukaryota</taxon>
        <taxon>Metazoa</taxon>
        <taxon>Ecdysozoa</taxon>
        <taxon>Arthropoda</taxon>
        <taxon>Crustacea</taxon>
        <taxon>Oligostraca</taxon>
        <taxon>Ostracoda</taxon>
        <taxon>Podocopa</taxon>
        <taxon>Podocopida</taxon>
        <taxon>Darwinulocopina</taxon>
        <taxon>Darwinuloidea</taxon>
        <taxon>Darwinulidae</taxon>
        <taxon>Darwinula</taxon>
    </lineage>
</organism>
<dbReference type="Gene3D" id="1.10.10.60">
    <property type="entry name" value="Homeodomain-like"/>
    <property type="match status" value="1"/>
</dbReference>
<dbReference type="PROSITE" id="PS51293">
    <property type="entry name" value="SANT"/>
    <property type="match status" value="1"/>
</dbReference>
<evidence type="ECO:0000256" key="4">
    <source>
        <dbReference type="SAM" id="MobiDB-lite"/>
    </source>
</evidence>
<keyword evidence="3" id="KW-0539">Nucleus</keyword>
<feature type="region of interest" description="Disordered" evidence="4">
    <location>
        <begin position="429"/>
        <end position="489"/>
    </location>
</feature>
<comment type="subcellular location">
    <subcellularLocation>
        <location evidence="1">Nucleus</location>
    </subcellularLocation>
</comment>
<feature type="region of interest" description="Disordered" evidence="4">
    <location>
        <begin position="560"/>
        <end position="581"/>
    </location>
</feature>
<name>A0A7R8X537_9CRUS</name>
<dbReference type="GO" id="GO:0003677">
    <property type="term" value="F:DNA binding"/>
    <property type="evidence" value="ECO:0007669"/>
    <property type="project" value="UniProtKB-KW"/>
</dbReference>
<feature type="region of interest" description="Disordered" evidence="4">
    <location>
        <begin position="709"/>
        <end position="754"/>
    </location>
</feature>
<reference evidence="6" key="1">
    <citation type="submission" date="2020-11" db="EMBL/GenBank/DDBJ databases">
        <authorList>
            <person name="Tran Van P."/>
        </authorList>
    </citation>
    <scope>NUCLEOTIDE SEQUENCE</scope>
</reference>
<dbReference type="InterPro" id="IPR055315">
    <property type="entry name" value="Cramped-like"/>
</dbReference>
<feature type="compositionally biased region" description="Low complexity" evidence="4">
    <location>
        <begin position="812"/>
        <end position="828"/>
    </location>
</feature>
<feature type="region of interest" description="Disordered" evidence="4">
    <location>
        <begin position="803"/>
        <end position="829"/>
    </location>
</feature>
<dbReference type="SUPFAM" id="SSF46689">
    <property type="entry name" value="Homeodomain-like"/>
    <property type="match status" value="1"/>
</dbReference>
<feature type="region of interest" description="Disordered" evidence="4">
    <location>
        <begin position="942"/>
        <end position="976"/>
    </location>
</feature>
<dbReference type="InterPro" id="IPR001005">
    <property type="entry name" value="SANT/Myb"/>
</dbReference>
<dbReference type="GO" id="GO:0005634">
    <property type="term" value="C:nucleus"/>
    <property type="evidence" value="ECO:0007669"/>
    <property type="project" value="UniProtKB-SubCell"/>
</dbReference>
<evidence type="ECO:0000256" key="1">
    <source>
        <dbReference type="ARBA" id="ARBA00004123"/>
    </source>
</evidence>
<feature type="domain" description="SANT" evidence="5">
    <location>
        <begin position="139"/>
        <end position="195"/>
    </location>
</feature>
<dbReference type="InterPro" id="IPR009057">
    <property type="entry name" value="Homeodomain-like_sf"/>
</dbReference>
<feature type="compositionally biased region" description="Polar residues" evidence="4">
    <location>
        <begin position="735"/>
        <end position="745"/>
    </location>
</feature>
<dbReference type="AlphaFoldDB" id="A0A7R8X537"/>
<feature type="region of interest" description="Disordered" evidence="4">
    <location>
        <begin position="104"/>
        <end position="138"/>
    </location>
</feature>
<dbReference type="OrthoDB" id="515799at2759"/>
<evidence type="ECO:0000256" key="2">
    <source>
        <dbReference type="ARBA" id="ARBA00023125"/>
    </source>
</evidence>
<feature type="compositionally biased region" description="Low complexity" evidence="4">
    <location>
        <begin position="709"/>
        <end position="734"/>
    </location>
</feature>
<dbReference type="SMART" id="SM00717">
    <property type="entry name" value="SANT"/>
    <property type="match status" value="1"/>
</dbReference>
<keyword evidence="2" id="KW-0238">DNA-binding</keyword>
<dbReference type="PANTHER" id="PTHR21677:SF1">
    <property type="entry name" value="PROTEIN CRAMPED-LIKE"/>
    <property type="match status" value="1"/>
</dbReference>
<keyword evidence="7" id="KW-1185">Reference proteome</keyword>
<feature type="compositionally biased region" description="Basic and acidic residues" evidence="4">
    <location>
        <begin position="443"/>
        <end position="470"/>
    </location>
</feature>
<dbReference type="PANTHER" id="PTHR21677">
    <property type="entry name" value="CRAMPED PROTEIN"/>
    <property type="match status" value="1"/>
</dbReference>
<evidence type="ECO:0000256" key="3">
    <source>
        <dbReference type="ARBA" id="ARBA00023242"/>
    </source>
</evidence>
<dbReference type="CDD" id="cd00167">
    <property type="entry name" value="SANT"/>
    <property type="match status" value="1"/>
</dbReference>
<evidence type="ECO:0000259" key="5">
    <source>
        <dbReference type="PROSITE" id="PS51293"/>
    </source>
</evidence>
<dbReference type="GO" id="GO:0007389">
    <property type="term" value="P:pattern specification process"/>
    <property type="evidence" value="ECO:0007669"/>
    <property type="project" value="TreeGrafter"/>
</dbReference>
<dbReference type="EMBL" id="LR900053">
    <property type="protein sequence ID" value="CAD7243976.1"/>
    <property type="molecule type" value="Genomic_DNA"/>
</dbReference>
<gene>
    <name evidence="6" type="ORF">DSTB1V02_LOCUS3881</name>
</gene>
<sequence>MCNSVLIMGKRKRNASSSCTADQDGHLDGLNGSLDDDDDGEPVEKKEEPIDLDLDGEGSRENQSVDEATVTLGQSLVVATPVVPLRCSLRIPKRIKQLDNVSLSTEVKKEDPTGGVKETEKMPPTSNQDGRKKQKRPWESWSLEDKNTFFEALNEYGKDFDSIQNHLAAKVKKRGLAKNKEQVRHFYYRTWHKISKYLHPSTDIKKAIVELYGLINYGEFRRRVGGQLDEKTGALLNRLVYKGSTTSRLRGRNIRIKTPVCKALKKINNVEEPKEDEKLPATVALELQPLSNFSWIYVQSSAQNPRVCITVPLQCRISSLIQCLKHKWKPSQVKLLEKVSETVGENDCETPLPRRSAEDLRLFPPKNCDIKFISPSAKEVLHTLHSSLGRLRDRPTSAGITSETLSLDSLYERALQGKVDVLAKERTFGPKRGKNKVNSVKNGELKQPEYEIHSEDDIGREGDVSEDERGVTSQSDGEMGDVGPSGDTRTVENIHEVALQQLRDLDKMASCPTEDPGEALLCEWGRRAAQVTVEEKVTMQVAEARDGKLLLAGTLKEKLGNRDAKDGESSQSSNEKDPEAKKLVASMREGWTESSAGLLTVGELFLMLGKPSVLRLDYEWEGERGKMKRKEEEVNKIPVEELSKDEEEGHVVLVTNILHKLLCLLQMRNNTVSTPSRHGYDGTPKGLLFTTPPNRTKLIQIEGIVPLESSGDPAASCSSSLPPSTSSETPASVSLPSQSGASQTLFRVPTGIPPHARSIQQNKIQLSNAQVFQQIKQLLPTYLKGRAGGRNTKMVVERVLPLQQPSAEDHSNSSVIASQSQSSSSSVSEAKLLPITNLRPPFTRPKTSPPLQFHQVQVNSDQDQTSNRQKLIIKTSEPSALPESARRSLSSLLNATSTLKNSEDSRMVVTTCGNGLQTKFTLTYSRSASNLVTKISSCSQSSVVSSSEVPKPSQIEVPVEPDSTSSPPSPNTLNLPTEPVFDMNLEPSNCSSVFSDLLNPAGDAESNQAPASALNTPTNTMAAEDTVLIQVTPPTSPSRGLQHDEWLASEMTDFSLSSLLRHLESPVKGSSAPSSFSLCGLEQDSRLSADIEHQLQCMLNENSVDYTAKFADLAAQIAAAQASDAKTKK</sequence>
<feature type="region of interest" description="Disordered" evidence="4">
    <location>
        <begin position="13"/>
        <end position="64"/>
    </location>
</feature>
<dbReference type="EMBL" id="CAJPEV010000536">
    <property type="protein sequence ID" value="CAG0886242.1"/>
    <property type="molecule type" value="Genomic_DNA"/>
</dbReference>
<accession>A0A7R8X537</accession>
<protein>
    <recommendedName>
        <fullName evidence="5">SANT domain-containing protein</fullName>
    </recommendedName>
</protein>